<reference evidence="3" key="1">
    <citation type="journal article" date="2020" name="Stud. Mycol.">
        <title>101 Dothideomycetes genomes: a test case for predicting lifestyles and emergence of pathogens.</title>
        <authorList>
            <person name="Haridas S."/>
            <person name="Albert R."/>
            <person name="Binder M."/>
            <person name="Bloem J."/>
            <person name="Labutti K."/>
            <person name="Salamov A."/>
            <person name="Andreopoulos B."/>
            <person name="Baker S."/>
            <person name="Barry K."/>
            <person name="Bills G."/>
            <person name="Bluhm B."/>
            <person name="Cannon C."/>
            <person name="Castanera R."/>
            <person name="Culley D."/>
            <person name="Daum C."/>
            <person name="Ezra D."/>
            <person name="Gonzalez J."/>
            <person name="Henrissat B."/>
            <person name="Kuo A."/>
            <person name="Liang C."/>
            <person name="Lipzen A."/>
            <person name="Lutzoni F."/>
            <person name="Magnuson J."/>
            <person name="Mondo S."/>
            <person name="Nolan M."/>
            <person name="Ohm R."/>
            <person name="Pangilinan J."/>
            <person name="Park H.-J."/>
            <person name="Ramirez L."/>
            <person name="Alfaro M."/>
            <person name="Sun H."/>
            <person name="Tritt A."/>
            <person name="Yoshinaga Y."/>
            <person name="Zwiers L.-H."/>
            <person name="Turgeon B."/>
            <person name="Goodwin S."/>
            <person name="Spatafora J."/>
            <person name="Crous P."/>
            <person name="Grigoriev I."/>
        </authorList>
    </citation>
    <scope>NUCLEOTIDE SEQUENCE</scope>
    <source>
        <strain evidence="3">CBS 473.64</strain>
    </source>
</reference>
<feature type="compositionally biased region" description="Polar residues" evidence="1">
    <location>
        <begin position="18"/>
        <end position="35"/>
    </location>
</feature>
<feature type="region of interest" description="Disordered" evidence="1">
    <location>
        <begin position="1"/>
        <end position="64"/>
    </location>
</feature>
<accession>A0A6A6RNK9</accession>
<dbReference type="EMBL" id="MU006796">
    <property type="protein sequence ID" value="KAF2636745.1"/>
    <property type="molecule type" value="Genomic_DNA"/>
</dbReference>
<feature type="domain" description="BTB" evidence="2">
    <location>
        <begin position="213"/>
        <end position="276"/>
    </location>
</feature>
<dbReference type="Proteomes" id="UP000799753">
    <property type="component" value="Unassembled WGS sequence"/>
</dbReference>
<name>A0A6A6RNK9_9PLEO</name>
<gene>
    <name evidence="3" type="ORF">P280DRAFT_521665</name>
</gene>
<sequence>MAPQPPTQDMPGAFPASPTEQENANQDTAQPTSKTNTREQRSQKTPHVDPSEPTGEKSMQAQKEQLAKIMEDESVKQAILHEFLTSFLDSRTAVGRKIKAKMPQITSAEECAKIVETEEVKNALREIIITHALDPHTQIAQDILRRHGGNVAAARRTRVRTHSLSHKTPSDLLAEINAKLDKMYLKESIVPAPTTSNPLLTDSGTVFLEATPTDSFSSSSKAPVYPPSFEVHKAILTHNTPRFAAYFYTHRKDRQKKCFPLDADKATLERFVAYLYHPKDYDLTRLPVDILVAFLCLSIDLHMAPLHNNVVEILVDRHTGFDHFLRYPRKFIPLRASVLRVYKKTRAGHGTRALCAYLLALSRISTINASEGDLEKQVMDDVHTWEDREKEAGAWVKMPASAFVLKSFASTSQAKLKEKGEEEPADPTQLNGREMGTWKII</sequence>
<organism evidence="3 4">
    <name type="scientific">Massarina eburnea CBS 473.64</name>
    <dbReference type="NCBI Taxonomy" id="1395130"/>
    <lineage>
        <taxon>Eukaryota</taxon>
        <taxon>Fungi</taxon>
        <taxon>Dikarya</taxon>
        <taxon>Ascomycota</taxon>
        <taxon>Pezizomycotina</taxon>
        <taxon>Dothideomycetes</taxon>
        <taxon>Pleosporomycetidae</taxon>
        <taxon>Pleosporales</taxon>
        <taxon>Massarineae</taxon>
        <taxon>Massarinaceae</taxon>
        <taxon>Massarina</taxon>
    </lineage>
</organism>
<dbReference type="Gene3D" id="3.30.710.10">
    <property type="entry name" value="Potassium Channel Kv1.1, Chain A"/>
    <property type="match status" value="1"/>
</dbReference>
<dbReference type="OrthoDB" id="3800513at2759"/>
<protein>
    <recommendedName>
        <fullName evidence="2">BTB domain-containing protein</fullName>
    </recommendedName>
</protein>
<dbReference type="InterPro" id="IPR011333">
    <property type="entry name" value="SKP1/BTB/POZ_sf"/>
</dbReference>
<proteinExistence type="predicted"/>
<evidence type="ECO:0000313" key="3">
    <source>
        <dbReference type="EMBL" id="KAF2636745.1"/>
    </source>
</evidence>
<feature type="compositionally biased region" description="Basic and acidic residues" evidence="1">
    <location>
        <begin position="36"/>
        <end position="50"/>
    </location>
</feature>
<keyword evidence="4" id="KW-1185">Reference proteome</keyword>
<dbReference type="InterPro" id="IPR000210">
    <property type="entry name" value="BTB/POZ_dom"/>
</dbReference>
<dbReference type="AlphaFoldDB" id="A0A6A6RNK9"/>
<evidence type="ECO:0000259" key="2">
    <source>
        <dbReference type="PROSITE" id="PS50097"/>
    </source>
</evidence>
<dbReference type="CDD" id="cd18186">
    <property type="entry name" value="BTB_POZ_ZBTB_KLHL-like"/>
    <property type="match status" value="1"/>
</dbReference>
<evidence type="ECO:0000256" key="1">
    <source>
        <dbReference type="SAM" id="MobiDB-lite"/>
    </source>
</evidence>
<dbReference type="SUPFAM" id="SSF54695">
    <property type="entry name" value="POZ domain"/>
    <property type="match status" value="1"/>
</dbReference>
<dbReference type="PROSITE" id="PS50097">
    <property type="entry name" value="BTB"/>
    <property type="match status" value="1"/>
</dbReference>
<evidence type="ECO:0000313" key="4">
    <source>
        <dbReference type="Proteomes" id="UP000799753"/>
    </source>
</evidence>